<keyword evidence="5" id="KW-0597">Phosphoprotein</keyword>
<dbReference type="Gene3D" id="3.30.450.20">
    <property type="entry name" value="PAS domain"/>
    <property type="match status" value="2"/>
</dbReference>
<dbReference type="PROSITE" id="PS50109">
    <property type="entry name" value="HIS_KIN"/>
    <property type="match status" value="1"/>
</dbReference>
<evidence type="ECO:0000256" key="8">
    <source>
        <dbReference type="ARBA" id="ARBA00022989"/>
    </source>
</evidence>
<proteinExistence type="predicted"/>
<dbReference type="EC" id="2.7.13.3" evidence="3"/>
<dbReference type="SUPFAM" id="SSF55874">
    <property type="entry name" value="ATPase domain of HSP90 chaperone/DNA topoisomerase II/histidine kinase"/>
    <property type="match status" value="1"/>
</dbReference>
<evidence type="ECO:0000256" key="10">
    <source>
        <dbReference type="ARBA" id="ARBA00023136"/>
    </source>
</evidence>
<evidence type="ECO:0000256" key="9">
    <source>
        <dbReference type="ARBA" id="ARBA00023012"/>
    </source>
</evidence>
<dbReference type="InterPro" id="IPR036890">
    <property type="entry name" value="HATPase_C_sf"/>
</dbReference>
<dbReference type="InterPro" id="IPR000014">
    <property type="entry name" value="PAS"/>
</dbReference>
<keyword evidence="7" id="KW-0418">Kinase</keyword>
<dbReference type="PROSITE" id="PS50112">
    <property type="entry name" value="PAS"/>
    <property type="match status" value="1"/>
</dbReference>
<gene>
    <name evidence="14" type="ORF">KG104_06605</name>
</gene>
<evidence type="ECO:0000256" key="11">
    <source>
        <dbReference type="SAM" id="Phobius"/>
    </source>
</evidence>
<dbReference type="GO" id="GO:0000155">
    <property type="term" value="F:phosphorelay sensor kinase activity"/>
    <property type="evidence" value="ECO:0007669"/>
    <property type="project" value="TreeGrafter"/>
</dbReference>
<dbReference type="KEGG" id="asun:KG104_06605"/>
<dbReference type="PANTHER" id="PTHR43547:SF10">
    <property type="entry name" value="SENSOR HISTIDINE KINASE DCUS"/>
    <property type="match status" value="1"/>
</dbReference>
<dbReference type="SMART" id="SM00387">
    <property type="entry name" value="HATPase_c"/>
    <property type="match status" value="1"/>
</dbReference>
<keyword evidence="4" id="KW-1003">Cell membrane</keyword>
<dbReference type="SUPFAM" id="SSF103190">
    <property type="entry name" value="Sensory domain-like"/>
    <property type="match status" value="1"/>
</dbReference>
<dbReference type="InterPro" id="IPR029151">
    <property type="entry name" value="Sensor-like_sf"/>
</dbReference>
<evidence type="ECO:0000259" key="13">
    <source>
        <dbReference type="PROSITE" id="PS50112"/>
    </source>
</evidence>
<name>A0A975XM42_9MICC</name>
<keyword evidence="7" id="KW-0808">Transferase</keyword>
<evidence type="ECO:0000256" key="2">
    <source>
        <dbReference type="ARBA" id="ARBA00004651"/>
    </source>
</evidence>
<reference evidence="14" key="1">
    <citation type="submission" date="2021-06" db="EMBL/GenBank/DDBJ databases">
        <title>Novel species in genus Arthrobacter.</title>
        <authorList>
            <person name="Zhang G."/>
        </authorList>
    </citation>
    <scope>NUCLEOTIDE SEQUENCE</scope>
    <source>
        <strain evidence="14">Zg-ZUI122</strain>
    </source>
</reference>
<sequence>MRKWSLASRLLIGQLAFLVCLSAGLSLALFHQTEQHSFEESAETMLAVAGTVAADPYVLEAVTAETPDRTLQPYARAVMSAAHIDFLTIMAPDRTRYTHRNDDEIGKPYVGSVEHALAGQSFTEIYTGTLGPSVRAIVPVFGAEGDVKALVAAGITVDRVAIARNAELPAVFLISLGALACGTLASYLLSRYLRRTTRDRRPDELLSMFAFHDSALHSLREGLVLLNNDGELVLYNDRAAELLGLPADGGSRPTGPRELGLPGPLADLLCEGRTAEDEFHFASDRILVVNQSPVMTPKSANSRIRLIGAAGSRTAARDPRRARIGTVTTLRDHTDIAAMTGELQSMHTLTEALQAQAHEHANRLHTLVSLIELNRPADALEFATRDLEQSQQLADDVVASVGEPALAALLTGKAAQARERGIGLQIDLKDAPPGRAAALDLDPGDLVTIVGNLIDNAFDAVADTPEPMVTARFAVVEDGGGRPVFEFGVRDNGPGIPEPSTEQIFHQGFSTKDPKALLPSGTGGTGRGIGLPLVRQAVLRLGGSLHLDPGGQPGRGARFTVLIPLSASLPLTLSGAPQ</sequence>
<feature type="transmembrane region" description="Helical" evidence="11">
    <location>
        <begin position="168"/>
        <end position="190"/>
    </location>
</feature>
<dbReference type="Pfam" id="PF02518">
    <property type="entry name" value="HATPase_c"/>
    <property type="match status" value="1"/>
</dbReference>
<evidence type="ECO:0000256" key="4">
    <source>
        <dbReference type="ARBA" id="ARBA00022475"/>
    </source>
</evidence>
<dbReference type="InterPro" id="IPR003594">
    <property type="entry name" value="HATPase_dom"/>
</dbReference>
<comment type="catalytic activity">
    <reaction evidence="1">
        <text>ATP + protein L-histidine = ADP + protein N-phospho-L-histidine.</text>
        <dbReference type="EC" id="2.7.13.3"/>
    </reaction>
</comment>
<dbReference type="Pfam" id="PF17203">
    <property type="entry name" value="sCache_3_2"/>
    <property type="match status" value="1"/>
</dbReference>
<dbReference type="Proteomes" id="UP000680588">
    <property type="component" value="Chromosome"/>
</dbReference>
<evidence type="ECO:0000256" key="1">
    <source>
        <dbReference type="ARBA" id="ARBA00000085"/>
    </source>
</evidence>
<evidence type="ECO:0000256" key="5">
    <source>
        <dbReference type="ARBA" id="ARBA00022553"/>
    </source>
</evidence>
<keyword evidence="15" id="KW-1185">Reference proteome</keyword>
<evidence type="ECO:0000256" key="7">
    <source>
        <dbReference type="ARBA" id="ARBA00022777"/>
    </source>
</evidence>
<accession>A0A975XM42</accession>
<keyword evidence="8 11" id="KW-1133">Transmembrane helix</keyword>
<dbReference type="InterPro" id="IPR005467">
    <property type="entry name" value="His_kinase_dom"/>
</dbReference>
<evidence type="ECO:0000256" key="3">
    <source>
        <dbReference type="ARBA" id="ARBA00012438"/>
    </source>
</evidence>
<feature type="domain" description="Histidine kinase" evidence="12">
    <location>
        <begin position="355"/>
        <end position="567"/>
    </location>
</feature>
<dbReference type="EMBL" id="CP076456">
    <property type="protein sequence ID" value="QWQ37403.1"/>
    <property type="molecule type" value="Genomic_DNA"/>
</dbReference>
<dbReference type="Gene3D" id="3.30.565.10">
    <property type="entry name" value="Histidine kinase-like ATPase, C-terminal domain"/>
    <property type="match status" value="1"/>
</dbReference>
<dbReference type="AlphaFoldDB" id="A0A975XM42"/>
<dbReference type="RefSeq" id="WP_207346516.1">
    <property type="nucleotide sequence ID" value="NZ_CP076456.1"/>
</dbReference>
<dbReference type="PRINTS" id="PR00344">
    <property type="entry name" value="BCTRLSENSOR"/>
</dbReference>
<organism evidence="14 15">
    <name type="scientific">Arthrobacter sunyaminii</name>
    <dbReference type="NCBI Taxonomy" id="2816859"/>
    <lineage>
        <taxon>Bacteria</taxon>
        <taxon>Bacillati</taxon>
        <taxon>Actinomycetota</taxon>
        <taxon>Actinomycetes</taxon>
        <taxon>Micrococcales</taxon>
        <taxon>Micrococcaceae</taxon>
        <taxon>Arthrobacter</taxon>
    </lineage>
</organism>
<dbReference type="GO" id="GO:0005886">
    <property type="term" value="C:plasma membrane"/>
    <property type="evidence" value="ECO:0007669"/>
    <property type="project" value="UniProtKB-SubCell"/>
</dbReference>
<dbReference type="InterPro" id="IPR033463">
    <property type="entry name" value="sCache_3"/>
</dbReference>
<comment type="subcellular location">
    <subcellularLocation>
        <location evidence="2">Cell membrane</location>
        <topology evidence="2">Multi-pass membrane protein</topology>
    </subcellularLocation>
</comment>
<dbReference type="PANTHER" id="PTHR43547">
    <property type="entry name" value="TWO-COMPONENT HISTIDINE KINASE"/>
    <property type="match status" value="1"/>
</dbReference>
<dbReference type="InterPro" id="IPR004358">
    <property type="entry name" value="Sig_transdc_His_kin-like_C"/>
</dbReference>
<evidence type="ECO:0000313" key="14">
    <source>
        <dbReference type="EMBL" id="QWQ37403.1"/>
    </source>
</evidence>
<feature type="domain" description="PAS" evidence="13">
    <location>
        <begin position="215"/>
        <end position="248"/>
    </location>
</feature>
<evidence type="ECO:0000313" key="15">
    <source>
        <dbReference type="Proteomes" id="UP000680588"/>
    </source>
</evidence>
<evidence type="ECO:0000256" key="6">
    <source>
        <dbReference type="ARBA" id="ARBA00022692"/>
    </source>
</evidence>
<protein>
    <recommendedName>
        <fullName evidence="3">histidine kinase</fullName>
        <ecNumber evidence="3">2.7.13.3</ecNumber>
    </recommendedName>
</protein>
<keyword evidence="6 11" id="KW-0812">Transmembrane</keyword>
<keyword evidence="9" id="KW-0902">Two-component regulatory system</keyword>
<keyword evidence="10 11" id="KW-0472">Membrane</keyword>
<evidence type="ECO:0000259" key="12">
    <source>
        <dbReference type="PROSITE" id="PS50109"/>
    </source>
</evidence>